<gene>
    <name evidence="5" type="ORF">OSSY52_16870</name>
</gene>
<evidence type="ECO:0000256" key="2">
    <source>
        <dbReference type="ARBA" id="ARBA00023004"/>
    </source>
</evidence>
<dbReference type="GO" id="GO:0046872">
    <property type="term" value="F:metal ion binding"/>
    <property type="evidence" value="ECO:0007669"/>
    <property type="project" value="UniProtKB-KW"/>
</dbReference>
<dbReference type="KEGG" id="ocy:OSSY52_16870"/>
<dbReference type="PROSITE" id="PS51379">
    <property type="entry name" value="4FE4S_FER_2"/>
    <property type="match status" value="2"/>
</dbReference>
<feature type="domain" description="4Fe-4S ferredoxin-type" evidence="4">
    <location>
        <begin position="129"/>
        <end position="154"/>
    </location>
</feature>
<dbReference type="AlphaFoldDB" id="A0A7G1G819"/>
<dbReference type="InParanoid" id="A0A7G1G819"/>
<evidence type="ECO:0000256" key="1">
    <source>
        <dbReference type="ARBA" id="ARBA00022723"/>
    </source>
</evidence>
<accession>A0A7G1G819</accession>
<keyword evidence="1" id="KW-0479">Metal-binding</keyword>
<evidence type="ECO:0000313" key="6">
    <source>
        <dbReference type="Proteomes" id="UP000516361"/>
    </source>
</evidence>
<dbReference type="NCBIfam" id="NF038196">
    <property type="entry name" value="ferrodoxin_EFR1"/>
    <property type="match status" value="1"/>
</dbReference>
<name>A0A7G1G819_9BACT</name>
<proteinExistence type="predicted"/>
<dbReference type="PROSITE" id="PS00198">
    <property type="entry name" value="4FE4S_FER_1"/>
    <property type="match status" value="2"/>
</dbReference>
<dbReference type="EMBL" id="AP018712">
    <property type="protein sequence ID" value="BBE31546.1"/>
    <property type="molecule type" value="Genomic_DNA"/>
</dbReference>
<dbReference type="SUPFAM" id="SSF54862">
    <property type="entry name" value="4Fe-4S ferredoxins"/>
    <property type="match status" value="1"/>
</dbReference>
<dbReference type="GO" id="GO:0051536">
    <property type="term" value="F:iron-sulfur cluster binding"/>
    <property type="evidence" value="ECO:0007669"/>
    <property type="project" value="UniProtKB-KW"/>
</dbReference>
<evidence type="ECO:0000256" key="3">
    <source>
        <dbReference type="ARBA" id="ARBA00023014"/>
    </source>
</evidence>
<dbReference type="Pfam" id="PF00037">
    <property type="entry name" value="Fer4"/>
    <property type="match status" value="2"/>
</dbReference>
<feature type="domain" description="4Fe-4S ferredoxin-type" evidence="4">
    <location>
        <begin position="98"/>
        <end position="127"/>
    </location>
</feature>
<dbReference type="Gene3D" id="3.30.70.20">
    <property type="match status" value="1"/>
</dbReference>
<keyword evidence="6" id="KW-1185">Reference proteome</keyword>
<keyword evidence="2" id="KW-0408">Iron</keyword>
<organism evidence="5 6">
    <name type="scientific">Tepiditoga spiralis</name>
    <dbReference type="NCBI Taxonomy" id="2108365"/>
    <lineage>
        <taxon>Bacteria</taxon>
        <taxon>Thermotogati</taxon>
        <taxon>Thermotogota</taxon>
        <taxon>Thermotogae</taxon>
        <taxon>Petrotogales</taxon>
        <taxon>Petrotogaceae</taxon>
        <taxon>Tepiditoga</taxon>
    </lineage>
</organism>
<dbReference type="PANTHER" id="PTHR43122">
    <property type="entry name" value="FERREDOXIN SUBUNIT OF PYRUVATE:FLAVODOXIN OXIDOREDUCTASE-RELATED"/>
    <property type="match status" value="1"/>
</dbReference>
<reference evidence="5 6" key="1">
    <citation type="submission" date="2018-06" db="EMBL/GenBank/DDBJ databases">
        <title>Genome sequencing of Oceanotoga sp. sy52.</title>
        <authorList>
            <person name="Mori K."/>
        </authorList>
    </citation>
    <scope>NUCLEOTIDE SEQUENCE [LARGE SCALE GENOMIC DNA]</scope>
    <source>
        <strain evidence="6">sy52</strain>
    </source>
</reference>
<dbReference type="Proteomes" id="UP000516361">
    <property type="component" value="Chromosome"/>
</dbReference>
<dbReference type="InterPro" id="IPR047964">
    <property type="entry name" value="EFR1-like"/>
</dbReference>
<sequence length="173" mass="19466">MLDTLEMFSGAVVGPMKRILLKKGFNPIGAYEFKMPSNFLSKKEINNKKIKGSLSQVETYISSIINNKSKWGRNPILSDLLYYLVSNKVVWKVISKYISPKVDENKCVSCGLCEKICPVNNITVDKYPVFNDSCQACMRCITYCPSDAISTKKNDKNFYKALPIQKIISGGVK</sequence>
<evidence type="ECO:0000259" key="4">
    <source>
        <dbReference type="PROSITE" id="PS51379"/>
    </source>
</evidence>
<dbReference type="InterPro" id="IPR017900">
    <property type="entry name" value="4Fe4S_Fe_S_CS"/>
</dbReference>
<evidence type="ECO:0000313" key="5">
    <source>
        <dbReference type="EMBL" id="BBE31546.1"/>
    </source>
</evidence>
<dbReference type="PANTHER" id="PTHR43122:SF2">
    <property type="entry name" value="FERREDOXIN SUBUNIT OF PYRUVATE:FLAVODOXIN OXIDOREDUCTASE"/>
    <property type="match status" value="1"/>
</dbReference>
<keyword evidence="3" id="KW-0411">Iron-sulfur</keyword>
<protein>
    <recommendedName>
        <fullName evidence="4">4Fe-4S ferredoxin-type domain-containing protein</fullName>
    </recommendedName>
</protein>
<dbReference type="InterPro" id="IPR017896">
    <property type="entry name" value="4Fe4S_Fe-S-bd"/>
</dbReference>